<feature type="region of interest" description="Disordered" evidence="1">
    <location>
        <begin position="32"/>
        <end position="57"/>
    </location>
</feature>
<keyword evidence="3" id="KW-1185">Reference proteome</keyword>
<proteinExistence type="predicted"/>
<comment type="caution">
    <text evidence="2">The sequence shown here is derived from an EMBL/GenBank/DDBJ whole genome shotgun (WGS) entry which is preliminary data.</text>
</comment>
<reference evidence="2 3" key="1">
    <citation type="journal article" date="2021" name="Int. J. Syst. Evol. Microbiol.">
        <title>Reticulibacter mediterranei gen. nov., sp. nov., within the new family Reticulibacteraceae fam. nov., and Ktedonospora formicarum gen. nov., sp. nov., Ktedonobacter robiniae sp. nov., Dictyobacter formicarum sp. nov. and Dictyobacter arantiisoli sp. nov., belonging to the class Ktedonobacteria.</title>
        <authorList>
            <person name="Yabe S."/>
            <person name="Zheng Y."/>
            <person name="Wang C.M."/>
            <person name="Sakai Y."/>
            <person name="Abe K."/>
            <person name="Yokota A."/>
            <person name="Donadio S."/>
            <person name="Cavaletti L."/>
            <person name="Monciardini P."/>
        </authorList>
    </citation>
    <scope>NUCLEOTIDE SEQUENCE [LARGE SCALE GENOMIC DNA]</scope>
    <source>
        <strain evidence="2 3">SOSP1-9</strain>
    </source>
</reference>
<gene>
    <name evidence="2" type="ORF">KSZ_21840</name>
</gene>
<sequence>MGVERAVTRWYIQRQLIMYELARLEAQLEQLGQTHAESDAAAPQSSPAEGEESSPEELLQKVAMTREKLKALGHCPKPMMG</sequence>
<name>A0ABQ3VED1_9CHLR</name>
<evidence type="ECO:0000313" key="2">
    <source>
        <dbReference type="EMBL" id="GHO84178.1"/>
    </source>
</evidence>
<organism evidence="2 3">
    <name type="scientific">Dictyobacter formicarum</name>
    <dbReference type="NCBI Taxonomy" id="2778368"/>
    <lineage>
        <taxon>Bacteria</taxon>
        <taxon>Bacillati</taxon>
        <taxon>Chloroflexota</taxon>
        <taxon>Ktedonobacteria</taxon>
        <taxon>Ktedonobacterales</taxon>
        <taxon>Dictyobacteraceae</taxon>
        <taxon>Dictyobacter</taxon>
    </lineage>
</organism>
<dbReference type="EMBL" id="BNJJ01000005">
    <property type="protein sequence ID" value="GHO84178.1"/>
    <property type="molecule type" value="Genomic_DNA"/>
</dbReference>
<dbReference type="Proteomes" id="UP000635565">
    <property type="component" value="Unassembled WGS sequence"/>
</dbReference>
<evidence type="ECO:0000256" key="1">
    <source>
        <dbReference type="SAM" id="MobiDB-lite"/>
    </source>
</evidence>
<protein>
    <recommendedName>
        <fullName evidence="4">Transposase TnpC homeodomain domain-containing protein</fullName>
    </recommendedName>
</protein>
<accession>A0ABQ3VED1</accession>
<dbReference type="RefSeq" id="WP_201361818.1">
    <property type="nucleotide sequence ID" value="NZ_BNJJ01000005.1"/>
</dbReference>
<evidence type="ECO:0000313" key="3">
    <source>
        <dbReference type="Proteomes" id="UP000635565"/>
    </source>
</evidence>
<evidence type="ECO:0008006" key="4">
    <source>
        <dbReference type="Google" id="ProtNLM"/>
    </source>
</evidence>